<evidence type="ECO:0000259" key="1">
    <source>
        <dbReference type="Pfam" id="PF09413"/>
    </source>
</evidence>
<organism evidence="2 3">
    <name type="scientific">Synoicihabitans lomoniglobus</name>
    <dbReference type="NCBI Taxonomy" id="2909285"/>
    <lineage>
        <taxon>Bacteria</taxon>
        <taxon>Pseudomonadati</taxon>
        <taxon>Verrucomicrobiota</taxon>
        <taxon>Opitutia</taxon>
        <taxon>Opitutales</taxon>
        <taxon>Opitutaceae</taxon>
        <taxon>Synoicihabitans</taxon>
    </lineage>
</organism>
<dbReference type="Proteomes" id="UP001218638">
    <property type="component" value="Chromosome"/>
</dbReference>
<dbReference type="EMBL" id="CP119075">
    <property type="protein sequence ID" value="WED64491.1"/>
    <property type="molecule type" value="Genomic_DNA"/>
</dbReference>
<dbReference type="InterPro" id="IPR018551">
    <property type="entry name" value="DUF2007"/>
</dbReference>
<dbReference type="Gene3D" id="3.30.70.790">
    <property type="entry name" value="UreE, C-terminal domain"/>
    <property type="match status" value="1"/>
</dbReference>
<accession>A0AAF0CNF4</accession>
<reference evidence="2" key="1">
    <citation type="submission" date="2023-03" db="EMBL/GenBank/DDBJ databases">
        <title>Lomoglobus Profundus gen. nov., sp. nov., a novel member of the phylum Verrucomicrobia, isolated from deep-marine sediment of South China Sea.</title>
        <authorList>
            <person name="Ahmad T."/>
            <person name="Ishaq S.E."/>
            <person name="Wang F."/>
        </authorList>
    </citation>
    <scope>NUCLEOTIDE SEQUENCE</scope>
    <source>
        <strain evidence="2">LMO-M01</strain>
    </source>
</reference>
<evidence type="ECO:0000313" key="3">
    <source>
        <dbReference type="Proteomes" id="UP001218638"/>
    </source>
</evidence>
<gene>
    <name evidence="2" type="ORF">PXH66_19295</name>
</gene>
<name>A0AAF0CNF4_9BACT</name>
<dbReference type="Pfam" id="PF09413">
    <property type="entry name" value="DUF2007"/>
    <property type="match status" value="1"/>
</dbReference>
<protein>
    <submittedName>
        <fullName evidence="2">DUF2007 domain-containing protein</fullName>
    </submittedName>
</protein>
<feature type="domain" description="DUF2007" evidence="1">
    <location>
        <begin position="1"/>
        <end position="67"/>
    </location>
</feature>
<dbReference type="KEGG" id="slom:PXH66_19295"/>
<proteinExistence type="predicted"/>
<evidence type="ECO:0000313" key="2">
    <source>
        <dbReference type="EMBL" id="WED64491.1"/>
    </source>
</evidence>
<dbReference type="SUPFAM" id="SSF54913">
    <property type="entry name" value="GlnB-like"/>
    <property type="match status" value="1"/>
</dbReference>
<keyword evidence="3" id="KW-1185">Reference proteome</keyword>
<dbReference type="AlphaFoldDB" id="A0AAF0CNF4"/>
<sequence length="83" mass="8511">METVAAFAEIAEAQLIRSVLEGHGISAVIPNEQTAEIAPPYLWGSGGVKVQVAAEDLAIAREVLATLEKDGPAAAAAESNPDV</sequence>
<dbReference type="InterPro" id="IPR011322">
    <property type="entry name" value="N-reg_PII-like_a/b"/>
</dbReference>
<dbReference type="RefSeq" id="WP_330930876.1">
    <property type="nucleotide sequence ID" value="NZ_CP119075.1"/>
</dbReference>